<keyword evidence="4" id="KW-0446">Lipid-binding</keyword>
<evidence type="ECO:0000256" key="1">
    <source>
        <dbReference type="ARBA" id="ARBA00004370"/>
    </source>
</evidence>
<dbReference type="OrthoDB" id="1029639at2759"/>
<feature type="domain" description="C2" evidence="7">
    <location>
        <begin position="890"/>
        <end position="1006"/>
    </location>
</feature>
<gene>
    <name evidence="9" type="ORF">EHP00_959</name>
</gene>
<evidence type="ECO:0000259" key="7">
    <source>
        <dbReference type="PROSITE" id="PS50004"/>
    </source>
</evidence>
<feature type="region of interest" description="Disordered" evidence="6">
    <location>
        <begin position="1"/>
        <end position="22"/>
    </location>
</feature>
<dbReference type="GO" id="GO:0016020">
    <property type="term" value="C:membrane"/>
    <property type="evidence" value="ECO:0007669"/>
    <property type="project" value="UniProtKB-SubCell"/>
</dbReference>
<feature type="region of interest" description="Disordered" evidence="6">
    <location>
        <begin position="649"/>
        <end position="669"/>
    </location>
</feature>
<dbReference type="PROSITE" id="PS51847">
    <property type="entry name" value="SMP"/>
    <property type="match status" value="1"/>
</dbReference>
<dbReference type="GO" id="GO:0008289">
    <property type="term" value="F:lipid binding"/>
    <property type="evidence" value="ECO:0007669"/>
    <property type="project" value="UniProtKB-KW"/>
</dbReference>
<dbReference type="AlphaFoldDB" id="A0A1W0E6T7"/>
<evidence type="ECO:0000256" key="2">
    <source>
        <dbReference type="ARBA" id="ARBA00022448"/>
    </source>
</evidence>
<dbReference type="InterPro" id="IPR035892">
    <property type="entry name" value="C2_domain_sf"/>
</dbReference>
<dbReference type="PANTHER" id="PTHR46980:SF2">
    <property type="entry name" value="TRICALBIN-1-RELATED"/>
    <property type="match status" value="1"/>
</dbReference>
<evidence type="ECO:0000313" key="10">
    <source>
        <dbReference type="Proteomes" id="UP000192758"/>
    </source>
</evidence>
<evidence type="ECO:0000256" key="6">
    <source>
        <dbReference type="SAM" id="MobiDB-lite"/>
    </source>
</evidence>
<protein>
    <submittedName>
        <fullName evidence="9">Uncharacterized protein</fullName>
    </submittedName>
</protein>
<name>A0A1W0E6T7_9MICR</name>
<sequence length="1029" mass="117829">MSDKLNKNDSEEIDEKITPGNIPKIETKEKKQQFLGDPELRKISNPLDLTPNNPILKMLKIPGVIFASTISGYLVGKFSFKPFYLLIIGHCIYAYYKRRVLQYKLSVDTMIDQNKRIKETAIDAVANMETVEWINYVIRRIWLNVEASVSSTIHSEVNKVLKANCPKQLKSIKLSEITLGTQPPVIEKVKWFDRSDDKIVLEMDLAFVPLQDDELTAINGASAQRSHWNTCVQLSVVVNSLISLPILVRNLTFAGSVHLELSLLKEEPFVKAAKFYFLKVPEVDFVLIPLKICDFMDLPFLSSFVKNTFNKQIGAICVHPNEINVDLSDVNAYKGKKIGVIGIRLHKLITRAEGVKHISVSVDGKKIGETEKVSGANPLFENEMFYAVIKDTTKTINMTVYNDGEKQNGQVFLRNLNKHVFTERINMMAGHSASSLFCTSLFYQKTEKRKNSAILSIKCRDVRDLCKTKVSEKLLYNTYVMIRVLNIQSKKKIGEFETKRIFASKNPIFNESFSLFVRDFNEYLVNIQVMDDKTDTQIGYVNVHLSDIHDCRNTEDRTTYRLKGKELHTGEIDFSWEMEYIDIHREEVANILSSEDDTVFNSFSSIEYSDKEERSSDESTVSSEKLTMDANMDQSTTVIDGDSEIKTLVSSSTAKEPGAEPQKFEEHEIDKKEKKEVPDLSIGIYHLKKIPKKLINFKKAVELVLKNFSGKGSYFFVFETDHAIVKLDPFTTKMQFNIKAVLPLYEEEYILIRLFKITTNGDVLIGEELVETSVFCTEREETSFVSVFEKIRAEFFYSTAPFRKEIYPHKVTISQLRFDKFNDFVYNLNLYDGSGLKYITEVFERQLLYTNGSNPIKIKHDGHVTELEITKGNKKQIILGENNKIEANVSLKPLGCDFDYVENFMSGSLEVNILKATKLPPVDNNSLDPFVTVYLNKEQIYKSEVKKRTVEAEYNESFTLKINKSIDRIGFSIFDYNRVASNEMIVFTEFALHNVSPGFSKHELVLQDAKTGMDTLSKLVVLFNFKKMK</sequence>
<dbReference type="PANTHER" id="PTHR46980">
    <property type="entry name" value="TRICALBIN-1-RELATED"/>
    <property type="match status" value="1"/>
</dbReference>
<keyword evidence="3" id="KW-0445">Lipid transport</keyword>
<dbReference type="InterPro" id="IPR000008">
    <property type="entry name" value="C2_dom"/>
</dbReference>
<reference evidence="9 10" key="1">
    <citation type="journal article" date="2017" name="Environ. Microbiol.">
        <title>Decay of the glycolytic pathway and adaptation to intranuclear parasitism within Enterocytozoonidae microsporidia.</title>
        <authorList>
            <person name="Wiredu Boakye D."/>
            <person name="Jaroenlak P."/>
            <person name="Prachumwat A."/>
            <person name="Williams T.A."/>
            <person name="Bateman K.S."/>
            <person name="Itsathitphaisarn O."/>
            <person name="Sritunyalucksana K."/>
            <person name="Paszkiewicz K.H."/>
            <person name="Moore K.A."/>
            <person name="Stentiford G.D."/>
            <person name="Williams B.A."/>
        </authorList>
    </citation>
    <scope>NUCLEOTIDE SEQUENCE [LARGE SCALE GENOMIC DNA]</scope>
    <source>
        <strain evidence="9 10">TH1</strain>
    </source>
</reference>
<evidence type="ECO:0000256" key="3">
    <source>
        <dbReference type="ARBA" id="ARBA00023055"/>
    </source>
</evidence>
<dbReference type="Proteomes" id="UP000192758">
    <property type="component" value="Unassembled WGS sequence"/>
</dbReference>
<comment type="subcellular location">
    <subcellularLocation>
        <location evidence="1">Membrane</location>
    </subcellularLocation>
</comment>
<organism evidence="9 10">
    <name type="scientific">Ecytonucleospora hepatopenaei</name>
    <dbReference type="NCBI Taxonomy" id="646526"/>
    <lineage>
        <taxon>Eukaryota</taxon>
        <taxon>Fungi</taxon>
        <taxon>Fungi incertae sedis</taxon>
        <taxon>Microsporidia</taxon>
        <taxon>Enterocytozoonidae</taxon>
        <taxon>Ecytonucleospora</taxon>
    </lineage>
</organism>
<dbReference type="SMART" id="SM00239">
    <property type="entry name" value="C2"/>
    <property type="match status" value="2"/>
</dbReference>
<comment type="caution">
    <text evidence="9">The sequence shown here is derived from an EMBL/GenBank/DDBJ whole genome shotgun (WGS) entry which is preliminary data.</text>
</comment>
<dbReference type="VEuPathDB" id="MicrosporidiaDB:EHP00_959"/>
<keyword evidence="10" id="KW-1185">Reference proteome</keyword>
<dbReference type="InterPro" id="IPR052455">
    <property type="entry name" value="Tricalbin_domain"/>
</dbReference>
<dbReference type="GO" id="GO:0006869">
    <property type="term" value="P:lipid transport"/>
    <property type="evidence" value="ECO:0007669"/>
    <property type="project" value="UniProtKB-KW"/>
</dbReference>
<feature type="domain" description="SMP-LTD" evidence="8">
    <location>
        <begin position="127"/>
        <end position="328"/>
    </location>
</feature>
<keyword evidence="2" id="KW-0813">Transport</keyword>
<evidence type="ECO:0000256" key="5">
    <source>
        <dbReference type="ARBA" id="ARBA00023136"/>
    </source>
</evidence>
<dbReference type="SUPFAM" id="SSF49562">
    <property type="entry name" value="C2 domain (Calcium/lipid-binding domain, CaLB)"/>
    <property type="match status" value="2"/>
</dbReference>
<dbReference type="EMBL" id="MNPJ01000015">
    <property type="protein sequence ID" value="OQS54926.1"/>
    <property type="molecule type" value="Genomic_DNA"/>
</dbReference>
<evidence type="ECO:0000313" key="9">
    <source>
        <dbReference type="EMBL" id="OQS54926.1"/>
    </source>
</evidence>
<dbReference type="CDD" id="cd00030">
    <property type="entry name" value="C2"/>
    <property type="match status" value="1"/>
</dbReference>
<dbReference type="CDD" id="cd21678">
    <property type="entry name" value="SMP_TCB"/>
    <property type="match status" value="1"/>
</dbReference>
<evidence type="ECO:0000256" key="4">
    <source>
        <dbReference type="ARBA" id="ARBA00023121"/>
    </source>
</evidence>
<accession>A0A1W0E6T7</accession>
<feature type="compositionally biased region" description="Basic and acidic residues" evidence="6">
    <location>
        <begin position="1"/>
        <end position="10"/>
    </location>
</feature>
<dbReference type="Pfam" id="PF25669">
    <property type="entry name" value="SMP_MUG190-like"/>
    <property type="match status" value="2"/>
</dbReference>
<evidence type="ECO:0000259" key="8">
    <source>
        <dbReference type="PROSITE" id="PS51847"/>
    </source>
</evidence>
<dbReference type="STRING" id="646526.A0A1W0E6T7"/>
<dbReference type="PROSITE" id="PS50004">
    <property type="entry name" value="C2"/>
    <property type="match status" value="1"/>
</dbReference>
<keyword evidence="5" id="KW-0472">Membrane</keyword>
<proteinExistence type="predicted"/>
<dbReference type="Pfam" id="PF00168">
    <property type="entry name" value="C2"/>
    <property type="match status" value="3"/>
</dbReference>
<dbReference type="Gene3D" id="2.60.40.150">
    <property type="entry name" value="C2 domain"/>
    <property type="match status" value="2"/>
</dbReference>
<dbReference type="InterPro" id="IPR031468">
    <property type="entry name" value="SMP_LBD"/>
</dbReference>